<dbReference type="SUPFAM" id="SSF53850">
    <property type="entry name" value="Periplasmic binding protein-like II"/>
    <property type="match status" value="1"/>
</dbReference>
<protein>
    <submittedName>
        <fullName evidence="5">ABC transporter substrate-binding protein</fullName>
    </submittedName>
</protein>
<reference evidence="5 6" key="1">
    <citation type="submission" date="2018-07" db="EMBL/GenBank/DDBJ databases">
        <title>Corallincola holothuriorum sp. nov., a new facultative anaerobe isolated from sea cucumber Apostichopus japonicus.</title>
        <authorList>
            <person name="Xia H."/>
        </authorList>
    </citation>
    <scope>NUCLEOTIDE SEQUENCE [LARGE SCALE GENOMIC DNA]</scope>
    <source>
        <strain evidence="5 6">C4</strain>
    </source>
</reference>
<name>A0A368N5M4_9GAMM</name>
<evidence type="ECO:0000256" key="2">
    <source>
        <dbReference type="ARBA" id="ARBA00022729"/>
    </source>
</evidence>
<dbReference type="PROSITE" id="PS51257">
    <property type="entry name" value="PROKAR_LIPOPROTEIN"/>
    <property type="match status" value="1"/>
</dbReference>
<organism evidence="5 6">
    <name type="scientific">Corallincola holothuriorum</name>
    <dbReference type="NCBI Taxonomy" id="2282215"/>
    <lineage>
        <taxon>Bacteria</taxon>
        <taxon>Pseudomonadati</taxon>
        <taxon>Pseudomonadota</taxon>
        <taxon>Gammaproteobacteria</taxon>
        <taxon>Alteromonadales</taxon>
        <taxon>Psychromonadaceae</taxon>
        <taxon>Corallincola</taxon>
    </lineage>
</organism>
<keyword evidence="2 3" id="KW-0732">Signal</keyword>
<evidence type="ECO:0000256" key="3">
    <source>
        <dbReference type="SAM" id="SignalP"/>
    </source>
</evidence>
<dbReference type="PANTHER" id="PTHR35936:SF17">
    <property type="entry name" value="ARGININE-BINDING EXTRACELLULAR PROTEIN ARTP"/>
    <property type="match status" value="1"/>
</dbReference>
<sequence length="293" mass="31718">MMSKLVKRILPIGIVLAFIVSCASTTADTSAPAQTTTSVAASAIDRIIADQIIRVGMTAEQPPFNVISKDGVAMGLDVDLARTLAQGMGVKLTIVRKPFAELLPALEKGEVDMVISGMAVTLERSKNFNFVGPYLLSGKSLLTTKATLEKLAKPHDINEAKYRVVALKGSTSADFVGNKLKKSTLIEVDHYLEGVEKLRNGEADGMVADMPVCVMAQLMFPEDNLMTLEPPFNLEPLGIAINKNDPQFANLITNFFNTIEKSGMLTLMQAKWLKSSAWMQQLPNPPALKPAAK</sequence>
<dbReference type="SMART" id="SM00062">
    <property type="entry name" value="PBPb"/>
    <property type="match status" value="1"/>
</dbReference>
<keyword evidence="6" id="KW-1185">Reference proteome</keyword>
<feature type="signal peptide" evidence="3">
    <location>
        <begin position="1"/>
        <end position="23"/>
    </location>
</feature>
<evidence type="ECO:0000313" key="6">
    <source>
        <dbReference type="Proteomes" id="UP000252558"/>
    </source>
</evidence>
<dbReference type="InterPro" id="IPR001638">
    <property type="entry name" value="Solute-binding_3/MltF_N"/>
</dbReference>
<comment type="caution">
    <text evidence="5">The sequence shown here is derived from an EMBL/GenBank/DDBJ whole genome shotgun (WGS) entry which is preliminary data.</text>
</comment>
<dbReference type="Pfam" id="PF00497">
    <property type="entry name" value="SBP_bac_3"/>
    <property type="match status" value="1"/>
</dbReference>
<dbReference type="Proteomes" id="UP000252558">
    <property type="component" value="Unassembled WGS sequence"/>
</dbReference>
<dbReference type="RefSeq" id="WP_114339286.1">
    <property type="nucleotide sequence ID" value="NZ_QPID01000010.1"/>
</dbReference>
<proteinExistence type="inferred from homology"/>
<evidence type="ECO:0000256" key="1">
    <source>
        <dbReference type="ARBA" id="ARBA00010333"/>
    </source>
</evidence>
<accession>A0A368N5M4</accession>
<comment type="similarity">
    <text evidence="1">Belongs to the bacterial solute-binding protein 3 family.</text>
</comment>
<dbReference type="OrthoDB" id="9768183at2"/>
<gene>
    <name evidence="5" type="ORF">DU002_15335</name>
</gene>
<feature type="chain" id="PRO_5017066938" evidence="3">
    <location>
        <begin position="24"/>
        <end position="293"/>
    </location>
</feature>
<dbReference type="PANTHER" id="PTHR35936">
    <property type="entry name" value="MEMBRANE-BOUND LYTIC MUREIN TRANSGLYCOSYLASE F"/>
    <property type="match status" value="1"/>
</dbReference>
<evidence type="ECO:0000259" key="4">
    <source>
        <dbReference type="SMART" id="SM00062"/>
    </source>
</evidence>
<feature type="domain" description="Solute-binding protein family 3/N-terminal" evidence="4">
    <location>
        <begin position="52"/>
        <end position="276"/>
    </location>
</feature>
<dbReference type="Gene3D" id="3.40.190.10">
    <property type="entry name" value="Periplasmic binding protein-like II"/>
    <property type="match status" value="2"/>
</dbReference>
<evidence type="ECO:0000313" key="5">
    <source>
        <dbReference type="EMBL" id="RCU45430.1"/>
    </source>
</evidence>
<dbReference type="EMBL" id="QPID01000010">
    <property type="protein sequence ID" value="RCU45430.1"/>
    <property type="molecule type" value="Genomic_DNA"/>
</dbReference>
<dbReference type="AlphaFoldDB" id="A0A368N5M4"/>